<dbReference type="PANTHER" id="PTHR38774:SF1">
    <property type="entry name" value="CYTOPLASMIC PROTEIN"/>
    <property type="match status" value="1"/>
</dbReference>
<dbReference type="Pfam" id="PF06853">
    <property type="entry name" value="DUF1249"/>
    <property type="match status" value="1"/>
</dbReference>
<keyword evidence="2" id="KW-1185">Reference proteome</keyword>
<evidence type="ECO:0000313" key="2">
    <source>
        <dbReference type="Proteomes" id="UP001258994"/>
    </source>
</evidence>
<evidence type="ECO:0000313" key="1">
    <source>
        <dbReference type="EMBL" id="WNC71608.1"/>
    </source>
</evidence>
<organism evidence="1 2">
    <name type="scientific">Thalassotalea psychrophila</name>
    <dbReference type="NCBI Taxonomy" id="3065647"/>
    <lineage>
        <taxon>Bacteria</taxon>
        <taxon>Pseudomonadati</taxon>
        <taxon>Pseudomonadota</taxon>
        <taxon>Gammaproteobacteria</taxon>
        <taxon>Alteromonadales</taxon>
        <taxon>Colwelliaceae</taxon>
        <taxon>Thalassotalea</taxon>
    </lineage>
</organism>
<gene>
    <name evidence="1" type="ORF">RGQ13_15990</name>
</gene>
<dbReference type="Proteomes" id="UP001258994">
    <property type="component" value="Chromosome"/>
</dbReference>
<name>A0ABY9TTH8_9GAMM</name>
<dbReference type="InterPro" id="IPR009659">
    <property type="entry name" value="DUF1249"/>
</dbReference>
<dbReference type="PANTHER" id="PTHR38774">
    <property type="entry name" value="CYTOPLASMIC PROTEIN-RELATED"/>
    <property type="match status" value="1"/>
</dbReference>
<reference evidence="2" key="1">
    <citation type="submission" date="2023-09" db="EMBL/GenBank/DDBJ databases">
        <authorList>
            <person name="Zhang C."/>
        </authorList>
    </citation>
    <scope>NUCLEOTIDE SEQUENCE [LARGE SCALE GENOMIC DNA]</scope>
    <source>
        <strain evidence="2">SQ149</strain>
    </source>
</reference>
<protein>
    <submittedName>
        <fullName evidence="1">DUF1249 domain-containing protein</fullName>
    </submittedName>
</protein>
<accession>A0ABY9TTH8</accession>
<dbReference type="RefSeq" id="WP_348390742.1">
    <property type="nucleotide sequence ID" value="NZ_CP134145.1"/>
</dbReference>
<sequence>MAKYRPSLKGLDQSFEKNYMLLTRLLGDIDEVSDERYFFITDVLEYKVAIIEKTKYTHLVEFKQLISQAESLSSKVHLPKPSMTIRIYHDARLAEVIENQYIKQIKPRYDYPNQEMHLPDEKQQTQHFLTEWLHLCLTEGKANIQVKIK</sequence>
<proteinExistence type="predicted"/>
<dbReference type="EMBL" id="CP134145">
    <property type="protein sequence ID" value="WNC71608.1"/>
    <property type="molecule type" value="Genomic_DNA"/>
</dbReference>